<keyword evidence="2" id="KW-1185">Reference proteome</keyword>
<sequence>MIVAAGIGCALSSFTSEANYTDYVPYNGWEATGVLTYGNNFNKSITNKELLKITRKVGSILSYENNIRQKIKAEIQEAISGEASLASYDFQILGDLEVKLIGLSDGTIEARVGNISISAYAKIKKSWYAKGKIRVSSNKLTLIGKYNPYSGKLSGLRANSGFKMNVDVDVDSILDLLIPLFNSQFTNKLEDSLKVGFENSIISALNSRLDGYEDVLLGLDRYLPKNQYIYRGEDYAIKVENAFKDLISNESLTVKLTSRQKSLKFNKDTPNITINRVDINVSNNLFLNIYDDPIIETEFRPECNGNDCTVEP</sequence>
<protein>
    <submittedName>
        <fullName evidence="1">Uncharacterized protein</fullName>
    </submittedName>
</protein>
<dbReference type="Proteomes" id="UP000006201">
    <property type="component" value="Unassembled WGS sequence"/>
</dbReference>
<evidence type="ECO:0000313" key="2">
    <source>
        <dbReference type="Proteomes" id="UP000006201"/>
    </source>
</evidence>
<evidence type="ECO:0000313" key="1">
    <source>
        <dbReference type="EMBL" id="EAR29201.1"/>
    </source>
</evidence>
<reference evidence="1 2" key="1">
    <citation type="submission" date="2006-02" db="EMBL/GenBank/DDBJ databases">
        <authorList>
            <person name="Moran M.A."/>
            <person name="Kjelleberg S."/>
            <person name="Egan S."/>
            <person name="Saunders N."/>
            <person name="Thomas T."/>
            <person name="Ferriera S."/>
            <person name="Johnson J."/>
            <person name="Kravitz S."/>
            <person name="Halpern A."/>
            <person name="Remington K."/>
            <person name="Beeson K."/>
            <person name="Tran B."/>
            <person name="Rogers Y.-H."/>
            <person name="Friedman R."/>
            <person name="Venter J.C."/>
        </authorList>
    </citation>
    <scope>NUCLEOTIDE SEQUENCE [LARGE SCALE GENOMIC DNA]</scope>
    <source>
        <strain evidence="1 2">D2</strain>
    </source>
</reference>
<accession>A4C9D6</accession>
<name>A4C9D6_9GAMM</name>
<dbReference type="HOGENOM" id="CLU_891006_0_0_6"/>
<dbReference type="eggNOG" id="ENOG5031M8D">
    <property type="taxonomic scope" value="Bacteria"/>
</dbReference>
<gene>
    <name evidence="1" type="ORF">PTD2_09154</name>
</gene>
<dbReference type="EMBL" id="AAOH01000003">
    <property type="protein sequence ID" value="EAR29201.1"/>
    <property type="molecule type" value="Genomic_DNA"/>
</dbReference>
<comment type="caution">
    <text evidence="1">The sequence shown here is derived from an EMBL/GenBank/DDBJ whole genome shotgun (WGS) entry which is preliminary data.</text>
</comment>
<proteinExistence type="predicted"/>
<organism evidence="1 2">
    <name type="scientific">Pseudoalteromonas tunicata D2</name>
    <dbReference type="NCBI Taxonomy" id="87626"/>
    <lineage>
        <taxon>Bacteria</taxon>
        <taxon>Pseudomonadati</taxon>
        <taxon>Pseudomonadota</taxon>
        <taxon>Gammaproteobacteria</taxon>
        <taxon>Alteromonadales</taxon>
        <taxon>Pseudoalteromonadaceae</taxon>
        <taxon>Pseudoalteromonas</taxon>
    </lineage>
</organism>
<dbReference type="AlphaFoldDB" id="A4C9D6"/>